<evidence type="ECO:0000256" key="3">
    <source>
        <dbReference type="RuleBase" id="RU000363"/>
    </source>
</evidence>
<dbReference type="CDD" id="cd05374">
    <property type="entry name" value="17beta-HSD-like_SDR_c"/>
    <property type="match status" value="1"/>
</dbReference>
<dbReference type="OrthoDB" id="3178062at2"/>
<keyword evidence="6" id="KW-1185">Reference proteome</keyword>
<dbReference type="InterPro" id="IPR036291">
    <property type="entry name" value="NAD(P)-bd_dom_sf"/>
</dbReference>
<dbReference type="PANTHER" id="PTHR44169:SF6">
    <property type="entry name" value="NADPH-DEPENDENT 1-ACYLDIHYDROXYACETONE PHOSPHATE REDUCTASE"/>
    <property type="match status" value="1"/>
</dbReference>
<comment type="caution">
    <text evidence="5">The sequence shown here is derived from an EMBL/GenBank/DDBJ whole genome shotgun (WGS) entry which is preliminary data.</text>
</comment>
<dbReference type="GO" id="GO:0016491">
    <property type="term" value="F:oxidoreductase activity"/>
    <property type="evidence" value="ECO:0007669"/>
    <property type="project" value="UniProtKB-KW"/>
</dbReference>
<dbReference type="Pfam" id="PF00106">
    <property type="entry name" value="adh_short"/>
    <property type="match status" value="1"/>
</dbReference>
<sequence>MKVVLITGASSGIGYETAELLAKRGYKVYAGARRTERMHDLVQLGVTPLSLDVTNESSAREAVHTVIEQEGRIDVLFNNAGYGSYGPIEQVSLDEARRQLDVNVLGVALMSKLVLPQMRKQGQGRIIVTSSVGGRLTSYLGGWYHVSKFALEALCNSIRMDVADFNIQVSVIEPSGVMTEWGSIAADHLSDTGKDSPYESTTKQVADYYRQMYSKPSALVNDPKSIAQIVLKAIEARKPKTRYQDSLAAKTSILMSRLLPSRALDWIMKQTVLR</sequence>
<dbReference type="InterPro" id="IPR057326">
    <property type="entry name" value="KR_dom"/>
</dbReference>
<dbReference type="AlphaFoldDB" id="A0A366KE64"/>
<dbReference type="SMART" id="SM00822">
    <property type="entry name" value="PKS_KR"/>
    <property type="match status" value="1"/>
</dbReference>
<proteinExistence type="inferred from homology"/>
<dbReference type="NCBIfam" id="NF004826">
    <property type="entry name" value="PRK06182.1"/>
    <property type="match status" value="1"/>
</dbReference>
<protein>
    <submittedName>
        <fullName evidence="5">Short-chain dehydrogenase/reductase</fullName>
    </submittedName>
</protein>
<gene>
    <name evidence="5" type="ORF">CRD59_00510</name>
</gene>
<organism evidence="5 6">
    <name type="scientific">Bifidobacterium xylocopae</name>
    <dbReference type="NCBI Taxonomy" id="2493119"/>
    <lineage>
        <taxon>Bacteria</taxon>
        <taxon>Bacillati</taxon>
        <taxon>Actinomycetota</taxon>
        <taxon>Actinomycetes</taxon>
        <taxon>Bifidobacteriales</taxon>
        <taxon>Bifidobacteriaceae</taxon>
        <taxon>Bifidobacterium</taxon>
    </lineage>
</organism>
<dbReference type="Gene3D" id="3.40.50.720">
    <property type="entry name" value="NAD(P)-binding Rossmann-like Domain"/>
    <property type="match status" value="1"/>
</dbReference>
<feature type="domain" description="Ketoreductase" evidence="4">
    <location>
        <begin position="2"/>
        <end position="166"/>
    </location>
</feature>
<dbReference type="Proteomes" id="UP000252345">
    <property type="component" value="Unassembled WGS sequence"/>
</dbReference>
<name>A0A366KE64_9BIFI</name>
<evidence type="ECO:0000313" key="6">
    <source>
        <dbReference type="Proteomes" id="UP000252345"/>
    </source>
</evidence>
<reference evidence="5 6" key="1">
    <citation type="submission" date="2017-10" db="EMBL/GenBank/DDBJ databases">
        <title>Bifidobacterium xylocopum sp. nov. and Bifidobacterium aemilianum sp. nov., from the carpenter bee (Xylocopa violacea) digestive tract.</title>
        <authorList>
            <person name="Alberoni D."/>
            <person name="Baffoni L."/>
            <person name="Di Gioia D."/>
            <person name="Gaggia F."/>
            <person name="Biavati B."/>
        </authorList>
    </citation>
    <scope>NUCLEOTIDE SEQUENCE [LARGE SCALE GENOMIC DNA]</scope>
    <source>
        <strain evidence="5 6">XV2</strain>
    </source>
</reference>
<accession>A0A366KE64</accession>
<dbReference type="PANTHER" id="PTHR44169">
    <property type="entry name" value="NADPH-DEPENDENT 1-ACYLDIHYDROXYACETONE PHOSPHATE REDUCTASE"/>
    <property type="match status" value="1"/>
</dbReference>
<evidence type="ECO:0000256" key="2">
    <source>
        <dbReference type="ARBA" id="ARBA00023002"/>
    </source>
</evidence>
<comment type="similarity">
    <text evidence="1 3">Belongs to the short-chain dehydrogenases/reductases (SDR) family.</text>
</comment>
<evidence type="ECO:0000256" key="1">
    <source>
        <dbReference type="ARBA" id="ARBA00006484"/>
    </source>
</evidence>
<dbReference type="PRINTS" id="PR00081">
    <property type="entry name" value="GDHRDH"/>
</dbReference>
<dbReference type="RefSeq" id="WP_113852646.1">
    <property type="nucleotide sequence ID" value="NZ_PDCH01000001.1"/>
</dbReference>
<evidence type="ECO:0000259" key="4">
    <source>
        <dbReference type="SMART" id="SM00822"/>
    </source>
</evidence>
<keyword evidence="2" id="KW-0560">Oxidoreductase</keyword>
<dbReference type="InterPro" id="IPR002347">
    <property type="entry name" value="SDR_fam"/>
</dbReference>
<evidence type="ECO:0000313" key="5">
    <source>
        <dbReference type="EMBL" id="RBP99984.1"/>
    </source>
</evidence>
<dbReference type="EMBL" id="PDCH01000001">
    <property type="protein sequence ID" value="RBP99984.1"/>
    <property type="molecule type" value="Genomic_DNA"/>
</dbReference>
<dbReference type="SUPFAM" id="SSF51735">
    <property type="entry name" value="NAD(P)-binding Rossmann-fold domains"/>
    <property type="match status" value="1"/>
</dbReference>
<dbReference type="PRINTS" id="PR00080">
    <property type="entry name" value="SDRFAMILY"/>
</dbReference>